<accession>A0ABW5MBT5</accession>
<name>A0ABW5MBT5_9BACT</name>
<sequence length="116" mass="13147">MNNQLPMNPPKGLIRFMLYTDTNRRRAIQVSTDQWTDVATVYGDLYSYGETLDMNLGELGPGPYVVAMLPLLKHIPHPDQPGQVVPLRVVYLTSETLWPFFEPLTDDILSTAIMPQ</sequence>
<evidence type="ECO:0000313" key="2">
    <source>
        <dbReference type="Proteomes" id="UP001597469"/>
    </source>
</evidence>
<dbReference type="EMBL" id="JBHULN010000030">
    <property type="protein sequence ID" value="MFD2574520.1"/>
    <property type="molecule type" value="Genomic_DNA"/>
</dbReference>
<comment type="caution">
    <text evidence="1">The sequence shown here is derived from an EMBL/GenBank/DDBJ whole genome shotgun (WGS) entry which is preliminary data.</text>
</comment>
<keyword evidence="2" id="KW-1185">Reference proteome</keyword>
<organism evidence="1 2">
    <name type="scientific">Spirosoma soli</name>
    <dbReference type="NCBI Taxonomy" id="1770529"/>
    <lineage>
        <taxon>Bacteria</taxon>
        <taxon>Pseudomonadati</taxon>
        <taxon>Bacteroidota</taxon>
        <taxon>Cytophagia</taxon>
        <taxon>Cytophagales</taxon>
        <taxon>Cytophagaceae</taxon>
        <taxon>Spirosoma</taxon>
    </lineage>
</organism>
<protein>
    <submittedName>
        <fullName evidence="1">Uncharacterized protein</fullName>
    </submittedName>
</protein>
<dbReference type="Proteomes" id="UP001597469">
    <property type="component" value="Unassembled WGS sequence"/>
</dbReference>
<reference evidence="2" key="1">
    <citation type="journal article" date="2019" name="Int. J. Syst. Evol. Microbiol.">
        <title>The Global Catalogue of Microorganisms (GCM) 10K type strain sequencing project: providing services to taxonomists for standard genome sequencing and annotation.</title>
        <authorList>
            <consortium name="The Broad Institute Genomics Platform"/>
            <consortium name="The Broad Institute Genome Sequencing Center for Infectious Disease"/>
            <person name="Wu L."/>
            <person name="Ma J."/>
        </authorList>
    </citation>
    <scope>NUCLEOTIDE SEQUENCE [LARGE SCALE GENOMIC DNA]</scope>
    <source>
        <strain evidence="2">KCTC 42805</strain>
    </source>
</reference>
<evidence type="ECO:0000313" key="1">
    <source>
        <dbReference type="EMBL" id="MFD2574520.1"/>
    </source>
</evidence>
<proteinExistence type="predicted"/>
<gene>
    <name evidence="1" type="ORF">ACFSUS_28045</name>
</gene>
<dbReference type="RefSeq" id="WP_381528341.1">
    <property type="nucleotide sequence ID" value="NZ_JBHULN010000030.1"/>
</dbReference>